<gene>
    <name evidence="3" type="ORF">AOQ84DRAFT_5318</name>
</gene>
<name>A0A8E2F432_9PEZI</name>
<keyword evidence="2" id="KW-0812">Transmembrane</keyword>
<organism evidence="3 4">
    <name type="scientific">Glonium stellatum</name>
    <dbReference type="NCBI Taxonomy" id="574774"/>
    <lineage>
        <taxon>Eukaryota</taxon>
        <taxon>Fungi</taxon>
        <taxon>Dikarya</taxon>
        <taxon>Ascomycota</taxon>
        <taxon>Pezizomycotina</taxon>
        <taxon>Dothideomycetes</taxon>
        <taxon>Pleosporomycetidae</taxon>
        <taxon>Gloniales</taxon>
        <taxon>Gloniaceae</taxon>
        <taxon>Glonium</taxon>
    </lineage>
</organism>
<reference evidence="3 4" key="1">
    <citation type="journal article" date="2016" name="Nat. Commun.">
        <title>Ectomycorrhizal ecology is imprinted in the genome of the dominant symbiotic fungus Cenococcum geophilum.</title>
        <authorList>
            <consortium name="DOE Joint Genome Institute"/>
            <person name="Peter M."/>
            <person name="Kohler A."/>
            <person name="Ohm R.A."/>
            <person name="Kuo A."/>
            <person name="Krutzmann J."/>
            <person name="Morin E."/>
            <person name="Arend M."/>
            <person name="Barry K.W."/>
            <person name="Binder M."/>
            <person name="Choi C."/>
            <person name="Clum A."/>
            <person name="Copeland A."/>
            <person name="Grisel N."/>
            <person name="Haridas S."/>
            <person name="Kipfer T."/>
            <person name="LaButti K."/>
            <person name="Lindquist E."/>
            <person name="Lipzen A."/>
            <person name="Maire R."/>
            <person name="Meier B."/>
            <person name="Mihaltcheva S."/>
            <person name="Molinier V."/>
            <person name="Murat C."/>
            <person name="Poggeler S."/>
            <person name="Quandt C.A."/>
            <person name="Sperisen C."/>
            <person name="Tritt A."/>
            <person name="Tisserant E."/>
            <person name="Crous P.W."/>
            <person name="Henrissat B."/>
            <person name="Nehls U."/>
            <person name="Egli S."/>
            <person name="Spatafora J.W."/>
            <person name="Grigoriev I.V."/>
            <person name="Martin F.M."/>
        </authorList>
    </citation>
    <scope>NUCLEOTIDE SEQUENCE [LARGE SCALE GENOMIC DNA]</scope>
    <source>
        <strain evidence="3 4">CBS 207.34</strain>
    </source>
</reference>
<keyword evidence="4" id="KW-1185">Reference proteome</keyword>
<sequence>MPSSRLPTCRMQSLRRSLKPPNSPSNHPSLRQFSQNSQLLLIVSSGSPRPQLPFLYPASHRLPTQVHRGQWQLARLLTTERKKYIKNTAKLTVKYTIGIHIIVSLCSIISLAVLSEKQERAFPSPPEWSLITRFHFRNGRWWELPENNDEGVTDWSKLHRAYQRALARLEDPNKDGAGLIEQEEGGILVPGVGKAGFDLSQKSEEWRRGYHEILMGMARAAEHLDGWVVDKTSQAKKKSAWPPEMVIGPSNPNPEPAPPGAPPAPLEENCVPVSDPPETFYLKILTSKGFTTHQRLTAALGYADWLSFKGLKDSAEEMYKWGLDIACSGLPDPTSIIDPTTGIISASAPYITPNVVLAATT</sequence>
<feature type="compositionally biased region" description="Polar residues" evidence="1">
    <location>
        <begin position="1"/>
        <end position="15"/>
    </location>
</feature>
<feature type="region of interest" description="Disordered" evidence="1">
    <location>
        <begin position="238"/>
        <end position="264"/>
    </location>
</feature>
<keyword evidence="2" id="KW-0472">Membrane</keyword>
<accession>A0A8E2F432</accession>
<feature type="transmembrane region" description="Helical" evidence="2">
    <location>
        <begin position="91"/>
        <end position="114"/>
    </location>
</feature>
<evidence type="ECO:0000256" key="2">
    <source>
        <dbReference type="SAM" id="Phobius"/>
    </source>
</evidence>
<dbReference type="OrthoDB" id="5408102at2759"/>
<feature type="region of interest" description="Disordered" evidence="1">
    <location>
        <begin position="1"/>
        <end position="30"/>
    </location>
</feature>
<evidence type="ECO:0000256" key="1">
    <source>
        <dbReference type="SAM" id="MobiDB-lite"/>
    </source>
</evidence>
<dbReference type="EMBL" id="KV749297">
    <property type="protein sequence ID" value="OCL10192.1"/>
    <property type="molecule type" value="Genomic_DNA"/>
</dbReference>
<proteinExistence type="predicted"/>
<evidence type="ECO:0000313" key="4">
    <source>
        <dbReference type="Proteomes" id="UP000250140"/>
    </source>
</evidence>
<dbReference type="Proteomes" id="UP000250140">
    <property type="component" value="Unassembled WGS sequence"/>
</dbReference>
<protein>
    <submittedName>
        <fullName evidence="3">Uncharacterized protein</fullName>
    </submittedName>
</protein>
<feature type="compositionally biased region" description="Pro residues" evidence="1">
    <location>
        <begin position="251"/>
        <end position="264"/>
    </location>
</feature>
<dbReference type="AlphaFoldDB" id="A0A8E2F432"/>
<evidence type="ECO:0000313" key="3">
    <source>
        <dbReference type="EMBL" id="OCL10192.1"/>
    </source>
</evidence>
<feature type="non-terminal residue" evidence="3">
    <location>
        <position position="361"/>
    </location>
</feature>
<keyword evidence="2" id="KW-1133">Transmembrane helix</keyword>